<protein>
    <submittedName>
        <fullName evidence="1">Uncharacterized protein</fullName>
    </submittedName>
</protein>
<proteinExistence type="predicted"/>
<sequence>LQSLGVCCKVPGGVAYPQSGDLVWLASVGEASFFVSVSFRSVDSPIVNACTKAVVGG</sequence>
<evidence type="ECO:0000313" key="2">
    <source>
        <dbReference type="Proteomes" id="UP000287651"/>
    </source>
</evidence>
<reference evidence="1 2" key="1">
    <citation type="journal article" date="2014" name="Agronomy (Basel)">
        <title>A Draft Genome Sequence for Ensete ventricosum, the Drought-Tolerant Tree Against Hunger.</title>
        <authorList>
            <person name="Harrison J."/>
            <person name="Moore K.A."/>
            <person name="Paszkiewicz K."/>
            <person name="Jones T."/>
            <person name="Grant M."/>
            <person name="Ambacheew D."/>
            <person name="Muzemil S."/>
            <person name="Studholme D.J."/>
        </authorList>
    </citation>
    <scope>NUCLEOTIDE SEQUENCE [LARGE SCALE GENOMIC DNA]</scope>
</reference>
<comment type="caution">
    <text evidence="1">The sequence shown here is derived from an EMBL/GenBank/DDBJ whole genome shotgun (WGS) entry which is preliminary data.</text>
</comment>
<gene>
    <name evidence="1" type="ORF">B296_00046418</name>
</gene>
<name>A0A426Y3Q9_ENSVE</name>
<accession>A0A426Y3Q9</accession>
<dbReference type="Proteomes" id="UP000287651">
    <property type="component" value="Unassembled WGS sequence"/>
</dbReference>
<organism evidence="1 2">
    <name type="scientific">Ensete ventricosum</name>
    <name type="common">Abyssinian banana</name>
    <name type="synonym">Musa ensete</name>
    <dbReference type="NCBI Taxonomy" id="4639"/>
    <lineage>
        <taxon>Eukaryota</taxon>
        <taxon>Viridiplantae</taxon>
        <taxon>Streptophyta</taxon>
        <taxon>Embryophyta</taxon>
        <taxon>Tracheophyta</taxon>
        <taxon>Spermatophyta</taxon>
        <taxon>Magnoliopsida</taxon>
        <taxon>Liliopsida</taxon>
        <taxon>Zingiberales</taxon>
        <taxon>Musaceae</taxon>
        <taxon>Ensete</taxon>
    </lineage>
</organism>
<evidence type="ECO:0000313" key="1">
    <source>
        <dbReference type="EMBL" id="RRT46418.1"/>
    </source>
</evidence>
<dbReference type="AlphaFoldDB" id="A0A426Y3Q9"/>
<feature type="non-terminal residue" evidence="1">
    <location>
        <position position="1"/>
    </location>
</feature>
<dbReference type="EMBL" id="AMZH03015215">
    <property type="protein sequence ID" value="RRT46418.1"/>
    <property type="molecule type" value="Genomic_DNA"/>
</dbReference>